<dbReference type="GO" id="GO:0005783">
    <property type="term" value="C:endoplasmic reticulum"/>
    <property type="evidence" value="ECO:0007669"/>
    <property type="project" value="TreeGrafter"/>
</dbReference>
<evidence type="ECO:0000256" key="1">
    <source>
        <dbReference type="ARBA" id="ARBA00022741"/>
    </source>
</evidence>
<keyword evidence="5" id="KW-0472">Membrane</keyword>
<dbReference type="InterPro" id="IPR030386">
    <property type="entry name" value="G_GB1_RHD3_dom"/>
</dbReference>
<evidence type="ECO:0000256" key="4">
    <source>
        <dbReference type="ARBA" id="ARBA00023134"/>
    </source>
</evidence>
<dbReference type="AlphaFoldDB" id="A0A4P9XLT3"/>
<dbReference type="InterPro" id="IPR027417">
    <property type="entry name" value="P-loop_NTPase"/>
</dbReference>
<evidence type="ECO:0000256" key="5">
    <source>
        <dbReference type="ARBA" id="ARBA00023136"/>
    </source>
</evidence>
<dbReference type="GO" id="GO:0005525">
    <property type="term" value="F:GTP binding"/>
    <property type="evidence" value="ECO:0007669"/>
    <property type="project" value="UniProtKB-KW"/>
</dbReference>
<evidence type="ECO:0000256" key="2">
    <source>
        <dbReference type="ARBA" id="ARBA00022801"/>
    </source>
</evidence>
<dbReference type="Pfam" id="PF05879">
    <property type="entry name" value="RHD3_GTPase"/>
    <property type="match status" value="1"/>
</dbReference>
<evidence type="ECO:0000313" key="10">
    <source>
        <dbReference type="Proteomes" id="UP000271241"/>
    </source>
</evidence>
<name>A0A4P9XLT3_9FUNG</name>
<evidence type="ECO:0000259" key="7">
    <source>
        <dbReference type="PROSITE" id="PS51715"/>
    </source>
</evidence>
<dbReference type="PANTHER" id="PTHR45923:SF2">
    <property type="entry name" value="PROTEIN SEY1"/>
    <property type="match status" value="1"/>
</dbReference>
<dbReference type="Proteomes" id="UP000271241">
    <property type="component" value="Unassembled WGS sequence"/>
</dbReference>
<dbReference type="PANTHER" id="PTHR45923">
    <property type="entry name" value="PROTEIN SEY1"/>
    <property type="match status" value="1"/>
</dbReference>
<protein>
    <submittedName>
        <fullName evidence="9">P-loop containing nucleoside triphosphate hydrolase protein</fullName>
    </submittedName>
</protein>
<dbReference type="SUPFAM" id="SSF52540">
    <property type="entry name" value="P-loop containing nucleoside triphosphate hydrolases"/>
    <property type="match status" value="1"/>
</dbReference>
<dbReference type="PROSITE" id="PS51717">
    <property type="entry name" value="G_VLIG"/>
    <property type="match status" value="1"/>
</dbReference>
<comment type="similarity">
    <text evidence="6">Belongs to the TRAFAC class dynamin-like GTPase superfamily. GB1/RHD3 GTPase family.</text>
</comment>
<feature type="domain" description="VLIG-type G" evidence="8">
    <location>
        <begin position="57"/>
        <end position="150"/>
    </location>
</feature>
<keyword evidence="10" id="KW-1185">Reference proteome</keyword>
<evidence type="ECO:0000259" key="8">
    <source>
        <dbReference type="PROSITE" id="PS51717"/>
    </source>
</evidence>
<feature type="domain" description="GB1/RHD3-type G" evidence="7">
    <location>
        <begin position="57"/>
        <end position="150"/>
    </location>
</feature>
<dbReference type="EMBL" id="KZ992909">
    <property type="protein sequence ID" value="RKP06311.1"/>
    <property type="molecule type" value="Genomic_DNA"/>
</dbReference>
<dbReference type="OrthoDB" id="1597724at2759"/>
<reference evidence="10" key="1">
    <citation type="journal article" date="2018" name="Nat. Microbiol.">
        <title>Leveraging single-cell genomics to expand the fungal tree of life.</title>
        <authorList>
            <person name="Ahrendt S.R."/>
            <person name="Quandt C.A."/>
            <person name="Ciobanu D."/>
            <person name="Clum A."/>
            <person name="Salamov A."/>
            <person name="Andreopoulos B."/>
            <person name="Cheng J.F."/>
            <person name="Woyke T."/>
            <person name="Pelin A."/>
            <person name="Henrissat B."/>
            <person name="Reynolds N.K."/>
            <person name="Benny G.L."/>
            <person name="Smith M.E."/>
            <person name="James T.Y."/>
            <person name="Grigoriev I.V."/>
        </authorList>
    </citation>
    <scope>NUCLEOTIDE SEQUENCE [LARGE SCALE GENOMIC DNA]</scope>
    <source>
        <strain evidence="10">RSA 1356</strain>
    </source>
</reference>
<dbReference type="PROSITE" id="PS51715">
    <property type="entry name" value="G_GB1_RHD3"/>
    <property type="match status" value="1"/>
</dbReference>
<evidence type="ECO:0000256" key="6">
    <source>
        <dbReference type="PROSITE-ProRule" id="PRU01052"/>
    </source>
</evidence>
<dbReference type="GO" id="GO:0016320">
    <property type="term" value="P:endoplasmic reticulum membrane fusion"/>
    <property type="evidence" value="ECO:0007669"/>
    <property type="project" value="TreeGrafter"/>
</dbReference>
<dbReference type="InterPro" id="IPR008803">
    <property type="entry name" value="RHD3/Sey1"/>
</dbReference>
<keyword evidence="4" id="KW-0342">GTP-binding</keyword>
<proteinExistence type="inferred from homology"/>
<dbReference type="InterPro" id="IPR030383">
    <property type="entry name" value="G_VLIG_dom"/>
</dbReference>
<keyword evidence="3" id="KW-0256">Endoplasmic reticulum</keyword>
<evidence type="ECO:0000313" key="9">
    <source>
        <dbReference type="EMBL" id="RKP06311.1"/>
    </source>
</evidence>
<accession>A0A4P9XLT3</accession>
<sequence>MTSKTSAVAPNATNAVASNATNAGATTAADCLQLVDGDAFIGNKHESVIKESLKDWTTNYNVVAVLGRQGSGKSTLLNALFGTQFPVSEDISQRQTTKGIWMSKSPNMNVLALDTEGSDDFAQKSELNREQNRVAFAAATAGVLIVNVRT</sequence>
<keyword evidence="1" id="KW-0547">Nucleotide-binding</keyword>
<gene>
    <name evidence="9" type="ORF">THASP1DRAFT_31866</name>
</gene>
<dbReference type="Gene3D" id="3.40.50.300">
    <property type="entry name" value="P-loop containing nucleotide triphosphate hydrolases"/>
    <property type="match status" value="1"/>
</dbReference>
<organism evidence="9 10">
    <name type="scientific">Thamnocephalis sphaerospora</name>
    <dbReference type="NCBI Taxonomy" id="78915"/>
    <lineage>
        <taxon>Eukaryota</taxon>
        <taxon>Fungi</taxon>
        <taxon>Fungi incertae sedis</taxon>
        <taxon>Zoopagomycota</taxon>
        <taxon>Zoopagomycotina</taxon>
        <taxon>Zoopagomycetes</taxon>
        <taxon>Zoopagales</taxon>
        <taxon>Sigmoideomycetaceae</taxon>
        <taxon>Thamnocephalis</taxon>
    </lineage>
</organism>
<evidence type="ECO:0000256" key="3">
    <source>
        <dbReference type="ARBA" id="ARBA00022824"/>
    </source>
</evidence>
<dbReference type="GO" id="GO:0003924">
    <property type="term" value="F:GTPase activity"/>
    <property type="evidence" value="ECO:0007669"/>
    <property type="project" value="TreeGrafter"/>
</dbReference>
<keyword evidence="2 9" id="KW-0378">Hydrolase</keyword>